<name>A0A0H0XKR2_9SPHN</name>
<dbReference type="InterPro" id="IPR006140">
    <property type="entry name" value="D-isomer_DH_NAD-bd"/>
</dbReference>
<dbReference type="InterPro" id="IPR036291">
    <property type="entry name" value="NAD(P)-bd_dom_sf"/>
</dbReference>
<dbReference type="Gene3D" id="3.40.50.720">
    <property type="entry name" value="NAD(P)-binding Rossmann-like Domain"/>
    <property type="match status" value="2"/>
</dbReference>
<dbReference type="STRING" id="874156.GCA_001021555_02628"/>
<evidence type="ECO:0000313" key="7">
    <source>
        <dbReference type="Proteomes" id="UP000053455"/>
    </source>
</evidence>
<comment type="caution">
    <text evidence="6">The sequence shown here is derived from an EMBL/GenBank/DDBJ whole genome shotgun (WGS) entry which is preliminary data.</text>
</comment>
<comment type="similarity">
    <text evidence="1 3">Belongs to the D-isomer specific 2-hydroxyacid dehydrogenase family.</text>
</comment>
<protein>
    <submittedName>
        <fullName evidence="6">2-hydroxyacid dehydrogenase</fullName>
    </submittedName>
</protein>
<feature type="domain" description="D-isomer specific 2-hydroxyacid dehydrogenase NAD-binding" evidence="5">
    <location>
        <begin position="110"/>
        <end position="297"/>
    </location>
</feature>
<dbReference type="PANTHER" id="PTHR43026">
    <property type="entry name" value="2-HYDROXYACID DEHYDROGENASE HOMOLOG 1-RELATED"/>
    <property type="match status" value="1"/>
</dbReference>
<dbReference type="RefSeq" id="WP_047094438.1">
    <property type="nucleotide sequence ID" value="NZ_LBHU01000004.1"/>
</dbReference>
<keyword evidence="3" id="KW-0560">Oxidoreductase</keyword>
<feature type="domain" description="D-isomer specific 2-hydroxyacid dehydrogenase catalytic" evidence="4">
    <location>
        <begin position="10"/>
        <end position="325"/>
    </location>
</feature>
<dbReference type="CDD" id="cd12183">
    <property type="entry name" value="LDH_like_2"/>
    <property type="match status" value="1"/>
</dbReference>
<evidence type="ECO:0000259" key="4">
    <source>
        <dbReference type="Pfam" id="PF00389"/>
    </source>
</evidence>
<evidence type="ECO:0000313" key="6">
    <source>
        <dbReference type="EMBL" id="KLI62919.1"/>
    </source>
</evidence>
<dbReference type="PATRIC" id="fig|874156.12.peg.2621"/>
<proteinExistence type="inferred from homology"/>
<gene>
    <name evidence="6" type="ORF">AAV99_12725</name>
</gene>
<dbReference type="SUPFAM" id="SSF51735">
    <property type="entry name" value="NAD(P)-binding Rossmann-fold domains"/>
    <property type="match status" value="1"/>
</dbReference>
<dbReference type="Pfam" id="PF02826">
    <property type="entry name" value="2-Hacid_dh_C"/>
    <property type="match status" value="1"/>
</dbReference>
<sequence>MKVVIFSAEAHDRAFLPRANADDAHELTFLDARLDNSTAVLASGYDAVCAFVCDELSEEVLVQLHRQGIRLVALRCAGFNNVDLQTASRLGITVARVPAYSPHAVAEHTFALLLMLTRKLHRAHNRVREGNFELEGLLGFNLHEKVLGIVGTGAIGNVVARIGTGFGCKVIACDPAPNDECRAMGVRYVDWSTLCREVDILTLHCPLTADTKHLLSAREIAAMKQAVTIINTSRGAVLDTRAVIDGLKSGKIGALGLDVYEEEDGLFFHDLSEQVIQDDMFARLITFPNVVITGHQGFFTQEALAAIAETTIANLSSFADTGHAVHAL</sequence>
<evidence type="ECO:0000256" key="3">
    <source>
        <dbReference type="RuleBase" id="RU003719"/>
    </source>
</evidence>
<dbReference type="GO" id="GO:0051287">
    <property type="term" value="F:NAD binding"/>
    <property type="evidence" value="ECO:0007669"/>
    <property type="project" value="InterPro"/>
</dbReference>
<dbReference type="Pfam" id="PF00389">
    <property type="entry name" value="2-Hacid_dh"/>
    <property type="match status" value="1"/>
</dbReference>
<accession>A0A0H0XKR2</accession>
<reference evidence="6 7" key="1">
    <citation type="submission" date="2015-04" db="EMBL/GenBank/DDBJ databases">
        <title>The draft genome sequence of Erythrobacter marinus HWDM-33.</title>
        <authorList>
            <person name="Zhuang L."/>
            <person name="Liu Y."/>
            <person name="Shao Z."/>
        </authorList>
    </citation>
    <scope>NUCLEOTIDE SEQUENCE [LARGE SCALE GENOMIC DNA]</scope>
    <source>
        <strain evidence="6 7">HWDM-33</strain>
    </source>
</reference>
<evidence type="ECO:0000256" key="2">
    <source>
        <dbReference type="ARBA" id="ARBA00023027"/>
    </source>
</evidence>
<dbReference type="EMBL" id="LBHU01000004">
    <property type="protein sequence ID" value="KLI62919.1"/>
    <property type="molecule type" value="Genomic_DNA"/>
</dbReference>
<dbReference type="SUPFAM" id="SSF52283">
    <property type="entry name" value="Formate/glycerate dehydrogenase catalytic domain-like"/>
    <property type="match status" value="1"/>
</dbReference>
<keyword evidence="2" id="KW-0520">NAD</keyword>
<dbReference type="InterPro" id="IPR006139">
    <property type="entry name" value="D-isomer_2_OHA_DH_cat_dom"/>
</dbReference>
<dbReference type="GO" id="GO:0008720">
    <property type="term" value="F:D-lactate dehydrogenase (NAD+) activity"/>
    <property type="evidence" value="ECO:0007669"/>
    <property type="project" value="TreeGrafter"/>
</dbReference>
<organism evidence="6 7">
    <name type="scientific">Aurantiacibacter marinus</name>
    <dbReference type="NCBI Taxonomy" id="874156"/>
    <lineage>
        <taxon>Bacteria</taxon>
        <taxon>Pseudomonadati</taxon>
        <taxon>Pseudomonadota</taxon>
        <taxon>Alphaproteobacteria</taxon>
        <taxon>Sphingomonadales</taxon>
        <taxon>Erythrobacteraceae</taxon>
        <taxon>Aurantiacibacter</taxon>
    </lineage>
</organism>
<dbReference type="PROSITE" id="PS00065">
    <property type="entry name" value="D_2_HYDROXYACID_DH_1"/>
    <property type="match status" value="1"/>
</dbReference>
<dbReference type="PANTHER" id="PTHR43026:SF1">
    <property type="entry name" value="2-HYDROXYACID DEHYDROGENASE HOMOLOG 1-RELATED"/>
    <property type="match status" value="1"/>
</dbReference>
<dbReference type="InterPro" id="IPR058205">
    <property type="entry name" value="D-LDH-like"/>
</dbReference>
<dbReference type="AlphaFoldDB" id="A0A0H0XKR2"/>
<dbReference type="OrthoDB" id="9793626at2"/>
<dbReference type="InterPro" id="IPR029752">
    <property type="entry name" value="D-isomer_DH_CS1"/>
</dbReference>
<evidence type="ECO:0000259" key="5">
    <source>
        <dbReference type="Pfam" id="PF02826"/>
    </source>
</evidence>
<dbReference type="Proteomes" id="UP000053455">
    <property type="component" value="Unassembled WGS sequence"/>
</dbReference>
<evidence type="ECO:0000256" key="1">
    <source>
        <dbReference type="ARBA" id="ARBA00005854"/>
    </source>
</evidence>
<keyword evidence="7" id="KW-1185">Reference proteome</keyword>